<keyword evidence="1" id="KW-0677">Repeat</keyword>
<reference evidence="5" key="1">
    <citation type="submission" date="2021-02" db="EMBL/GenBank/DDBJ databases">
        <authorList>
            <person name="Nowell W R."/>
        </authorList>
    </citation>
    <scope>NUCLEOTIDE SEQUENCE</scope>
</reference>
<accession>A0A813YYC1</accession>
<dbReference type="Pfam" id="PF00076">
    <property type="entry name" value="RRM_1"/>
    <property type="match status" value="2"/>
</dbReference>
<proteinExistence type="predicted"/>
<dbReference type="Proteomes" id="UP000681722">
    <property type="component" value="Unassembled WGS sequence"/>
</dbReference>
<comment type="caution">
    <text evidence="5">The sequence shown here is derived from an EMBL/GenBank/DDBJ whole genome shotgun (WGS) entry which is preliminary data.</text>
</comment>
<dbReference type="EMBL" id="CAJNOQ010001388">
    <property type="protein sequence ID" value="CAF0891401.1"/>
    <property type="molecule type" value="Genomic_DNA"/>
</dbReference>
<dbReference type="OrthoDB" id="271725at2759"/>
<dbReference type="GO" id="GO:0003723">
    <property type="term" value="F:RNA binding"/>
    <property type="evidence" value="ECO:0007669"/>
    <property type="project" value="UniProtKB-UniRule"/>
</dbReference>
<protein>
    <recommendedName>
        <fullName evidence="4">RRM domain-containing protein</fullName>
    </recommendedName>
</protein>
<dbReference type="InterPro" id="IPR012677">
    <property type="entry name" value="Nucleotide-bd_a/b_plait_sf"/>
</dbReference>
<evidence type="ECO:0000256" key="2">
    <source>
        <dbReference type="ARBA" id="ARBA00022884"/>
    </source>
</evidence>
<evidence type="ECO:0000313" key="6">
    <source>
        <dbReference type="EMBL" id="CAF3675627.1"/>
    </source>
</evidence>
<dbReference type="InterPro" id="IPR035979">
    <property type="entry name" value="RBD_domain_sf"/>
</dbReference>
<feature type="domain" description="RRM" evidence="4">
    <location>
        <begin position="78"/>
        <end position="153"/>
    </location>
</feature>
<keyword evidence="7" id="KW-1185">Reference proteome</keyword>
<dbReference type="SUPFAM" id="SSF54928">
    <property type="entry name" value="RNA-binding domain, RBD"/>
    <property type="match status" value="2"/>
</dbReference>
<name>A0A813YYC1_9BILA</name>
<dbReference type="SMART" id="SM00360">
    <property type="entry name" value="RRM"/>
    <property type="match status" value="2"/>
</dbReference>
<gene>
    <name evidence="5" type="ORF">GPM918_LOCUS8142</name>
    <name evidence="6" type="ORF">SRO942_LOCUS8142</name>
</gene>
<feature type="domain" description="RRM" evidence="4">
    <location>
        <begin position="157"/>
        <end position="237"/>
    </location>
</feature>
<dbReference type="PROSITE" id="PS50102">
    <property type="entry name" value="RRM"/>
    <property type="match status" value="2"/>
</dbReference>
<keyword evidence="2 3" id="KW-0694">RNA-binding</keyword>
<organism evidence="5 7">
    <name type="scientific">Didymodactylos carnosus</name>
    <dbReference type="NCBI Taxonomy" id="1234261"/>
    <lineage>
        <taxon>Eukaryota</taxon>
        <taxon>Metazoa</taxon>
        <taxon>Spiralia</taxon>
        <taxon>Gnathifera</taxon>
        <taxon>Rotifera</taxon>
        <taxon>Eurotatoria</taxon>
        <taxon>Bdelloidea</taxon>
        <taxon>Philodinida</taxon>
        <taxon>Philodinidae</taxon>
        <taxon>Didymodactylos</taxon>
    </lineage>
</organism>
<evidence type="ECO:0000256" key="1">
    <source>
        <dbReference type="ARBA" id="ARBA00022737"/>
    </source>
</evidence>
<evidence type="ECO:0000313" key="7">
    <source>
        <dbReference type="Proteomes" id="UP000663829"/>
    </source>
</evidence>
<dbReference type="Gene3D" id="3.30.70.330">
    <property type="match status" value="2"/>
</dbReference>
<dbReference type="Proteomes" id="UP000663829">
    <property type="component" value="Unassembled WGS sequence"/>
</dbReference>
<dbReference type="PANTHER" id="PTHR24012">
    <property type="entry name" value="RNA BINDING PROTEIN"/>
    <property type="match status" value="1"/>
</dbReference>
<dbReference type="EMBL" id="CAJOBC010001388">
    <property type="protein sequence ID" value="CAF3675627.1"/>
    <property type="molecule type" value="Genomic_DNA"/>
</dbReference>
<sequence>MDCDVVLVGLMDWNSATSNHHHQHQTTGTSQLVTIPDLYETSLLLTQSPNTQQHVYQTDRYNGNQLNSNQSQQHLSDTNLYIKNLPPEYSDNDLASLVDGCGKVKSMKAIIDKTTNKCKGFGFIDFETHEAAQNAIAQLQKKGFTAQLAKQQEQDTTNLYFANLDPEMNEQHLRNALGQFGTVVSVRILRDQQKHSRGVGFARMNTKQECEQIINTFHNKTFPDFQAKLVHVKFADASNKNKKMYKNGMEDMKSGVPIYNQSIDPSQYGPAILQQHPYPIQATTAAMFQQHLRPPINVYNSMPSYVLPSQVQQVNNHTDPSYILPHMIQQGLQITGAGTHGPLHQLPITCVMTQQHPHLFMQAQDLSLVPQEYHHPSDLIHTHETGVA</sequence>
<dbReference type="AlphaFoldDB" id="A0A813YYC1"/>
<dbReference type="InterPro" id="IPR000504">
    <property type="entry name" value="RRM_dom"/>
</dbReference>
<evidence type="ECO:0000259" key="4">
    <source>
        <dbReference type="PROSITE" id="PS50102"/>
    </source>
</evidence>
<evidence type="ECO:0000313" key="5">
    <source>
        <dbReference type="EMBL" id="CAF0891401.1"/>
    </source>
</evidence>
<evidence type="ECO:0000256" key="3">
    <source>
        <dbReference type="PROSITE-ProRule" id="PRU00176"/>
    </source>
</evidence>